<evidence type="ECO:0000313" key="2">
    <source>
        <dbReference type="Proteomes" id="UP001146120"/>
    </source>
</evidence>
<dbReference type="Proteomes" id="UP001146120">
    <property type="component" value="Unassembled WGS sequence"/>
</dbReference>
<protein>
    <submittedName>
        <fullName evidence="1">Uncharacterized protein</fullName>
    </submittedName>
</protein>
<organism evidence="1 2">
    <name type="scientific">Lagenidium giganteum</name>
    <dbReference type="NCBI Taxonomy" id="4803"/>
    <lineage>
        <taxon>Eukaryota</taxon>
        <taxon>Sar</taxon>
        <taxon>Stramenopiles</taxon>
        <taxon>Oomycota</taxon>
        <taxon>Peronosporomycetes</taxon>
        <taxon>Pythiales</taxon>
        <taxon>Pythiaceae</taxon>
    </lineage>
</organism>
<proteinExistence type="predicted"/>
<reference evidence="1" key="1">
    <citation type="submission" date="2022-11" db="EMBL/GenBank/DDBJ databases">
        <authorList>
            <person name="Morgan W.R."/>
            <person name="Tartar A."/>
        </authorList>
    </citation>
    <scope>NUCLEOTIDE SEQUENCE</scope>
    <source>
        <strain evidence="1">ARSEF 373</strain>
    </source>
</reference>
<dbReference type="PANTHER" id="PTHR40866:SF1">
    <property type="entry name" value="BED-TYPE DOMAIN-CONTAINING PROTEIN"/>
    <property type="match status" value="1"/>
</dbReference>
<evidence type="ECO:0000313" key="1">
    <source>
        <dbReference type="EMBL" id="DBA01382.1"/>
    </source>
</evidence>
<gene>
    <name evidence="1" type="ORF">N0F65_007279</name>
</gene>
<dbReference type="EMBL" id="DAKRPA010000048">
    <property type="protein sequence ID" value="DBA01382.1"/>
    <property type="molecule type" value="Genomic_DNA"/>
</dbReference>
<name>A0AAV2Z6S8_9STRA</name>
<sequence>MMEEYDLRRDSSTLDSCILVDQKAQQASSWIDWIVMDDLPLNICDKPRTRKNTNLKPIESATLFKYMNAQAQKVINVIKAQLAGQRLGLQLDGWTEVGTHYMAIIASKPAPKFISCFSSLEDESDMGADSIIELLGDMFDLFAILASQLCFWCPTMHQIDRSDDAMTDLLPTAREDVQMQHLYEDRKKLESVNQTIQSSTITRSRRSAGCLTASSSTSR</sequence>
<accession>A0AAV2Z6S8</accession>
<reference evidence="1" key="2">
    <citation type="journal article" date="2023" name="Microbiol Resour">
        <title>Decontamination and Annotation of the Draft Genome Sequence of the Oomycete Lagenidium giganteum ARSEF 373.</title>
        <authorList>
            <person name="Morgan W.R."/>
            <person name="Tartar A."/>
        </authorList>
    </citation>
    <scope>NUCLEOTIDE SEQUENCE</scope>
    <source>
        <strain evidence="1">ARSEF 373</strain>
    </source>
</reference>
<comment type="caution">
    <text evidence="1">The sequence shown here is derived from an EMBL/GenBank/DDBJ whole genome shotgun (WGS) entry which is preliminary data.</text>
</comment>
<dbReference type="PANTHER" id="PTHR40866">
    <property type="entry name" value="BED-TYPE DOMAIN-CONTAINING PROTEIN"/>
    <property type="match status" value="1"/>
</dbReference>
<keyword evidence="2" id="KW-1185">Reference proteome</keyword>
<dbReference type="AlphaFoldDB" id="A0AAV2Z6S8"/>